<feature type="compositionally biased region" description="Basic and acidic residues" evidence="1">
    <location>
        <begin position="49"/>
        <end position="62"/>
    </location>
</feature>
<protein>
    <submittedName>
        <fullName evidence="2">Uncharacterized protein</fullName>
    </submittedName>
</protein>
<evidence type="ECO:0000313" key="2">
    <source>
        <dbReference type="EnsemblPlants" id="LPERR11G11610.1"/>
    </source>
</evidence>
<dbReference type="EnsemblPlants" id="LPERR11G11610.1">
    <property type="protein sequence ID" value="LPERR11G11610.1"/>
    <property type="gene ID" value="LPERR11G11610"/>
</dbReference>
<dbReference type="GO" id="GO:0006355">
    <property type="term" value="P:regulation of DNA-templated transcription"/>
    <property type="evidence" value="ECO:0007669"/>
    <property type="project" value="InterPro"/>
</dbReference>
<reference evidence="3" key="2">
    <citation type="submission" date="2013-12" db="EMBL/GenBank/DDBJ databases">
        <authorList>
            <person name="Yu Y."/>
            <person name="Lee S."/>
            <person name="de Baynast K."/>
            <person name="Wissotski M."/>
            <person name="Liu L."/>
            <person name="Talag J."/>
            <person name="Goicoechea J."/>
            <person name="Angelova A."/>
            <person name="Jetty R."/>
            <person name="Kudrna D."/>
            <person name="Golser W."/>
            <person name="Rivera L."/>
            <person name="Zhang J."/>
            <person name="Wing R."/>
        </authorList>
    </citation>
    <scope>NUCLEOTIDE SEQUENCE</scope>
</reference>
<accession>A0A0D9XSD7</accession>
<keyword evidence="3" id="KW-1185">Reference proteome</keyword>
<dbReference type="Gramene" id="LPERR11G11610.1">
    <property type="protein sequence ID" value="LPERR11G11610.1"/>
    <property type="gene ID" value="LPERR11G11610"/>
</dbReference>
<proteinExistence type="predicted"/>
<evidence type="ECO:0000256" key="1">
    <source>
        <dbReference type="SAM" id="MobiDB-lite"/>
    </source>
</evidence>
<reference evidence="2 3" key="1">
    <citation type="submission" date="2012-08" db="EMBL/GenBank/DDBJ databases">
        <title>Oryza genome evolution.</title>
        <authorList>
            <person name="Wing R.A."/>
        </authorList>
    </citation>
    <scope>NUCLEOTIDE SEQUENCE</scope>
</reference>
<dbReference type="GO" id="GO:0003677">
    <property type="term" value="F:DNA binding"/>
    <property type="evidence" value="ECO:0007669"/>
    <property type="project" value="InterPro"/>
</dbReference>
<dbReference type="InterPro" id="IPR036093">
    <property type="entry name" value="NAC_dom_sf"/>
</dbReference>
<dbReference type="AlphaFoldDB" id="A0A0D9XSD7"/>
<feature type="region of interest" description="Disordered" evidence="1">
    <location>
        <begin position="49"/>
        <end position="73"/>
    </location>
</feature>
<dbReference type="SUPFAM" id="SSF101941">
    <property type="entry name" value="NAC domain"/>
    <property type="match status" value="1"/>
</dbReference>
<evidence type="ECO:0000313" key="3">
    <source>
        <dbReference type="Proteomes" id="UP000032180"/>
    </source>
</evidence>
<organism evidence="2 3">
    <name type="scientific">Leersia perrieri</name>
    <dbReference type="NCBI Taxonomy" id="77586"/>
    <lineage>
        <taxon>Eukaryota</taxon>
        <taxon>Viridiplantae</taxon>
        <taxon>Streptophyta</taxon>
        <taxon>Embryophyta</taxon>
        <taxon>Tracheophyta</taxon>
        <taxon>Spermatophyta</taxon>
        <taxon>Magnoliopsida</taxon>
        <taxon>Liliopsida</taxon>
        <taxon>Poales</taxon>
        <taxon>Poaceae</taxon>
        <taxon>BOP clade</taxon>
        <taxon>Oryzoideae</taxon>
        <taxon>Oryzeae</taxon>
        <taxon>Oryzinae</taxon>
        <taxon>Leersia</taxon>
    </lineage>
</organism>
<reference evidence="2" key="3">
    <citation type="submission" date="2015-04" db="UniProtKB">
        <authorList>
            <consortium name="EnsemblPlants"/>
        </authorList>
    </citation>
    <scope>IDENTIFICATION</scope>
</reference>
<dbReference type="HOGENOM" id="CLU_2323806_0_0_1"/>
<dbReference type="Gene3D" id="2.170.150.80">
    <property type="entry name" value="NAC domain"/>
    <property type="match status" value="1"/>
</dbReference>
<sequence length="99" mass="11052">MAGHGDCITLVNDSTMHLPLWSKFCPTEVLCWVGDEGVAQEKKNEKYLFTRKENKNPGDKRQNRTAGNGLWRSVGSDLHEKAVLPRSSSLLHLAMQGKS</sequence>
<name>A0A0D9XSD7_9ORYZ</name>
<dbReference type="Proteomes" id="UP000032180">
    <property type="component" value="Chromosome 11"/>
</dbReference>